<evidence type="ECO:0000256" key="3">
    <source>
        <dbReference type="ARBA" id="ARBA00035306"/>
    </source>
</evidence>
<protein>
    <recommendedName>
        <fullName evidence="3">Queuosine 5'-phosphate N-glycosylase/hydrolase</fullName>
    </recommendedName>
    <alternativeName>
        <fullName evidence="4">Queuosine-nucleotide N-glycosylase/hydrolase</fullName>
    </alternativeName>
</protein>
<dbReference type="InterPro" id="IPR019438">
    <property type="entry name" value="Q_salvage"/>
</dbReference>
<dbReference type="EMBL" id="DSJL01000011">
    <property type="protein sequence ID" value="HEF65261.1"/>
    <property type="molecule type" value="Genomic_DNA"/>
</dbReference>
<sequence length="321" mass="36249">MTADPLGVRAAAHQVLSRARWVRLHPEGLDRLASLLPHPLPDLPDWDHPLHWRGTPDQTANYVLLLDALNFCFWGEPRWRVYYAGTWYDGYWALTAALRRALDAGLPLYDPSFLSQLTDSQIADLFAGDGTIPLLEWRIAHIREVAHGLSNACAGTFATLIRQAHHRATQLVQLVVQVFPSFDDVATYGTLRVPFYKRAQLLCSDLAGAFQGRELGHFDDLEALTAFADYKLPQVLRYYGALEYHPHLAARIDARQELPAGSPEEVEIRAATICAVDELVARRRAAGHRAAAWQVDWALWKLGQTLPPDAPPYHRTRTRYY</sequence>
<evidence type="ECO:0000256" key="5">
    <source>
        <dbReference type="ARBA" id="ARBA00048204"/>
    </source>
</evidence>
<keyword evidence="1" id="KW-0378">Hydrolase</keyword>
<comment type="similarity">
    <text evidence="2">Belongs to the QNG1 protein family.</text>
</comment>
<comment type="caution">
    <text evidence="6">The sequence shown here is derived from an EMBL/GenBank/DDBJ whole genome shotgun (WGS) entry which is preliminary data.</text>
</comment>
<name>A0A7C1JUK4_THERO</name>
<dbReference type="PANTHER" id="PTHR21314">
    <property type="entry name" value="QUEUOSINE 5'-PHOSPHATE N-GLYCOSYLASE_HYDROLASE-RELATED"/>
    <property type="match status" value="1"/>
</dbReference>
<evidence type="ECO:0000256" key="4">
    <source>
        <dbReference type="ARBA" id="ARBA00035393"/>
    </source>
</evidence>
<dbReference type="Pfam" id="PF10343">
    <property type="entry name" value="Q_salvage"/>
    <property type="match status" value="1"/>
</dbReference>
<gene>
    <name evidence="6" type="ORF">ENP47_06665</name>
</gene>
<proteinExistence type="inferred from homology"/>
<dbReference type="GO" id="GO:0016787">
    <property type="term" value="F:hydrolase activity"/>
    <property type="evidence" value="ECO:0007669"/>
    <property type="project" value="UniProtKB-KW"/>
</dbReference>
<evidence type="ECO:0000313" key="6">
    <source>
        <dbReference type="EMBL" id="HEF65261.1"/>
    </source>
</evidence>
<evidence type="ECO:0000256" key="2">
    <source>
        <dbReference type="ARBA" id="ARBA00035119"/>
    </source>
</evidence>
<dbReference type="PANTHER" id="PTHR21314:SF0">
    <property type="entry name" value="QUEUOSINE 5'-PHOSPHATE N-GLYCOSYLASE_HYDROLASE"/>
    <property type="match status" value="1"/>
</dbReference>
<dbReference type="GO" id="GO:0006400">
    <property type="term" value="P:tRNA modification"/>
    <property type="evidence" value="ECO:0007669"/>
    <property type="project" value="TreeGrafter"/>
</dbReference>
<organism evidence="6">
    <name type="scientific">Thermomicrobium roseum</name>
    <dbReference type="NCBI Taxonomy" id="500"/>
    <lineage>
        <taxon>Bacteria</taxon>
        <taxon>Pseudomonadati</taxon>
        <taxon>Thermomicrobiota</taxon>
        <taxon>Thermomicrobia</taxon>
        <taxon>Thermomicrobiales</taxon>
        <taxon>Thermomicrobiaceae</taxon>
        <taxon>Thermomicrobium</taxon>
    </lineage>
</organism>
<reference evidence="6" key="1">
    <citation type="journal article" date="2020" name="mSystems">
        <title>Genome- and Community-Level Interaction Insights into Carbon Utilization and Element Cycling Functions of Hydrothermarchaeota in Hydrothermal Sediment.</title>
        <authorList>
            <person name="Zhou Z."/>
            <person name="Liu Y."/>
            <person name="Xu W."/>
            <person name="Pan J."/>
            <person name="Luo Z.H."/>
            <person name="Li M."/>
        </authorList>
    </citation>
    <scope>NUCLEOTIDE SEQUENCE [LARGE SCALE GENOMIC DNA]</scope>
    <source>
        <strain evidence="6">SpSt-222</strain>
    </source>
</reference>
<accession>A0A7C1JUK4</accession>
<comment type="catalytic activity">
    <reaction evidence="5">
        <text>queuosine 5'-phosphate + H2O = queuine + D-ribose 5-phosphate</text>
        <dbReference type="Rhea" id="RHEA:75387"/>
        <dbReference type="ChEBI" id="CHEBI:15377"/>
        <dbReference type="ChEBI" id="CHEBI:17433"/>
        <dbReference type="ChEBI" id="CHEBI:78346"/>
        <dbReference type="ChEBI" id="CHEBI:194371"/>
    </reaction>
    <physiologicalReaction direction="left-to-right" evidence="5">
        <dbReference type="Rhea" id="RHEA:75388"/>
    </physiologicalReaction>
</comment>
<dbReference type="AlphaFoldDB" id="A0A7C1JUK4"/>
<evidence type="ECO:0000256" key="1">
    <source>
        <dbReference type="ARBA" id="ARBA00022801"/>
    </source>
</evidence>